<proteinExistence type="predicted"/>
<accession>A0A1H2AHP4</accession>
<dbReference type="AlphaFoldDB" id="A0A1H2AHP4"/>
<sequence length="217" mass="23706">MTGGYRLLCESPNSLVEADLARAASLHHIGVPWSLSLMGELGAALSHYDASIAVFEKNDDTFAVRSFQIHRSALLFHVLPFQGAVQSCLPVLSQGEYCNGNRASGGTTVPPPERRIALIYCGLAEMGLGNIASALHRLHSAEEEMARHPAHLDWYWRLALEWGVVNILIAERNPAAAAVRAEQLSNLAAQTDERTWQALAWEACARGVVARRNIGRD</sequence>
<dbReference type="Proteomes" id="UP000243904">
    <property type="component" value="Chromosome I"/>
</dbReference>
<reference evidence="2" key="1">
    <citation type="submission" date="2016-10" db="EMBL/GenBank/DDBJ databases">
        <authorList>
            <person name="Varghese N."/>
            <person name="Submissions S."/>
        </authorList>
    </citation>
    <scope>NUCLEOTIDE SEQUENCE [LARGE SCALE GENOMIC DNA]</scope>
    <source>
        <strain evidence="2">GAS369</strain>
    </source>
</reference>
<evidence type="ECO:0000313" key="1">
    <source>
        <dbReference type="EMBL" id="SDT45272.1"/>
    </source>
</evidence>
<evidence type="ECO:0000313" key="2">
    <source>
        <dbReference type="Proteomes" id="UP000243904"/>
    </source>
</evidence>
<protein>
    <submittedName>
        <fullName evidence="1">Uncharacterized protein</fullName>
    </submittedName>
</protein>
<name>A0A1H2AHP4_9BRAD</name>
<organism evidence="1 2">
    <name type="scientific">Bradyrhizobium canariense</name>
    <dbReference type="NCBI Taxonomy" id="255045"/>
    <lineage>
        <taxon>Bacteria</taxon>
        <taxon>Pseudomonadati</taxon>
        <taxon>Pseudomonadota</taxon>
        <taxon>Alphaproteobacteria</taxon>
        <taxon>Hyphomicrobiales</taxon>
        <taxon>Nitrobacteraceae</taxon>
        <taxon>Bradyrhizobium</taxon>
    </lineage>
</organism>
<keyword evidence="2" id="KW-1185">Reference proteome</keyword>
<dbReference type="EMBL" id="LT629750">
    <property type="protein sequence ID" value="SDT45272.1"/>
    <property type="molecule type" value="Genomic_DNA"/>
</dbReference>
<gene>
    <name evidence="1" type="ORF">SAMN05444158_6159</name>
</gene>